<accession>A0A816HR34</accession>
<reference evidence="1" key="1">
    <citation type="submission" date="2021-02" db="EMBL/GenBank/DDBJ databases">
        <authorList>
            <person name="Nowell W R."/>
        </authorList>
    </citation>
    <scope>NUCLEOTIDE SEQUENCE</scope>
</reference>
<feature type="non-terminal residue" evidence="1">
    <location>
        <position position="1"/>
    </location>
</feature>
<dbReference type="Proteomes" id="UP000663828">
    <property type="component" value="Unassembled WGS sequence"/>
</dbReference>
<proteinExistence type="predicted"/>
<organism evidence="1 2">
    <name type="scientific">Adineta ricciae</name>
    <name type="common">Rotifer</name>
    <dbReference type="NCBI Taxonomy" id="249248"/>
    <lineage>
        <taxon>Eukaryota</taxon>
        <taxon>Metazoa</taxon>
        <taxon>Spiralia</taxon>
        <taxon>Gnathifera</taxon>
        <taxon>Rotifera</taxon>
        <taxon>Eurotatoria</taxon>
        <taxon>Bdelloidea</taxon>
        <taxon>Adinetida</taxon>
        <taxon>Adinetidae</taxon>
        <taxon>Adineta</taxon>
    </lineage>
</organism>
<feature type="non-terminal residue" evidence="1">
    <location>
        <position position="124"/>
    </location>
</feature>
<keyword evidence="2" id="KW-1185">Reference proteome</keyword>
<sequence length="124" mass="14482">MLGNRVFKVDFDFQSIHSVSIGRRQNQSQLYFIVSGNTNKSNFYMTKITVQCHQENSTVLYKETVFFEHHYMSSMIVSVDPHGRFAIGVSNTSLLYYNLNDLQHFSYDVTWPDLKEFLPLSIDI</sequence>
<name>A0A816HR34_ADIRI</name>
<evidence type="ECO:0000313" key="2">
    <source>
        <dbReference type="Proteomes" id="UP000663828"/>
    </source>
</evidence>
<gene>
    <name evidence="1" type="ORF">XAT740_LOCUS63414</name>
</gene>
<dbReference type="EMBL" id="CAJNOR010019538">
    <property type="protein sequence ID" value="CAF1689696.1"/>
    <property type="molecule type" value="Genomic_DNA"/>
</dbReference>
<dbReference type="AlphaFoldDB" id="A0A816HR34"/>
<evidence type="ECO:0000313" key="1">
    <source>
        <dbReference type="EMBL" id="CAF1689696.1"/>
    </source>
</evidence>
<comment type="caution">
    <text evidence="1">The sequence shown here is derived from an EMBL/GenBank/DDBJ whole genome shotgun (WGS) entry which is preliminary data.</text>
</comment>
<protein>
    <submittedName>
        <fullName evidence="1">Uncharacterized protein</fullName>
    </submittedName>
</protein>